<dbReference type="AlphaFoldDB" id="A0A256LC81"/>
<dbReference type="PANTHER" id="PTHR45753">
    <property type="entry name" value="ORNITHINE CARBAMOYLTRANSFERASE, MITOCHONDRIAL"/>
    <property type="match status" value="1"/>
</dbReference>
<comment type="subunit">
    <text evidence="7">Heterododecamer (2C3:3R2) of six catalytic PyrB chains organized as two trimers (C3), and six regulatory PyrI chains organized as three dimers (R2).</text>
</comment>
<evidence type="ECO:0000256" key="3">
    <source>
        <dbReference type="ARBA" id="ARBA00022679"/>
    </source>
</evidence>
<evidence type="ECO:0000313" key="11">
    <source>
        <dbReference type="EMBL" id="OYR91029.1"/>
    </source>
</evidence>
<proteinExistence type="inferred from homology"/>
<evidence type="ECO:0000256" key="1">
    <source>
        <dbReference type="ARBA" id="ARBA00004852"/>
    </source>
</evidence>
<organism evidence="11 12">
    <name type="scientific">Lactobacillus taiwanensis</name>
    <dbReference type="NCBI Taxonomy" id="508451"/>
    <lineage>
        <taxon>Bacteria</taxon>
        <taxon>Bacillati</taxon>
        <taxon>Bacillota</taxon>
        <taxon>Bacilli</taxon>
        <taxon>Lactobacillales</taxon>
        <taxon>Lactobacillaceae</taxon>
        <taxon>Lactobacillus</taxon>
    </lineage>
</organism>
<evidence type="ECO:0000259" key="8">
    <source>
        <dbReference type="Pfam" id="PF00185"/>
    </source>
</evidence>
<feature type="binding site" evidence="7">
    <location>
        <position position="174"/>
    </location>
    <ligand>
        <name>L-aspartate</name>
        <dbReference type="ChEBI" id="CHEBI:29991"/>
    </ligand>
</feature>
<dbReference type="InterPro" id="IPR036901">
    <property type="entry name" value="Asp/Orn_carbamoylTrfase_sf"/>
</dbReference>
<evidence type="ECO:0000256" key="5">
    <source>
        <dbReference type="ARBA" id="ARBA00043884"/>
    </source>
</evidence>
<feature type="binding site" evidence="7">
    <location>
        <position position="270"/>
    </location>
    <ligand>
        <name>carbamoyl phosphate</name>
        <dbReference type="ChEBI" id="CHEBI:58228"/>
    </ligand>
</feature>
<feature type="binding site" evidence="7">
    <location>
        <position position="58"/>
    </location>
    <ligand>
        <name>carbamoyl phosphate</name>
        <dbReference type="ChEBI" id="CHEBI:58228"/>
    </ligand>
</feature>
<keyword evidence="3 7" id="KW-0808">Transferase</keyword>
<dbReference type="GO" id="GO:0004070">
    <property type="term" value="F:aspartate carbamoyltransferase activity"/>
    <property type="evidence" value="ECO:0007669"/>
    <property type="project" value="UniProtKB-UniRule"/>
</dbReference>
<protein>
    <recommendedName>
        <fullName evidence="7">Aspartate carbamoyltransferase</fullName>
        <ecNumber evidence="7">2.1.3.2</ecNumber>
    </recommendedName>
    <alternativeName>
        <fullName evidence="7">Aspartate transcarbamylase</fullName>
        <shortName evidence="7">ATCase</shortName>
    </alternativeName>
</protein>
<dbReference type="GO" id="GO:0006520">
    <property type="term" value="P:amino acid metabolic process"/>
    <property type="evidence" value="ECO:0007669"/>
    <property type="project" value="InterPro"/>
</dbReference>
<comment type="similarity">
    <text evidence="2 7">Belongs to the aspartate/ornithine carbamoyltransferase superfamily. ATCase family.</text>
</comment>
<reference evidence="10" key="2">
    <citation type="submission" date="2017-05" db="EMBL/GenBank/DDBJ databases">
        <authorList>
            <person name="Lin X.B."/>
            <person name="Stothard P."/>
            <person name="Tasseva G."/>
            <person name="Walter J."/>
        </authorList>
    </citation>
    <scope>NUCLEOTIDE SEQUENCE</scope>
    <source>
        <strain evidence="10">609u</strain>
    </source>
</reference>
<dbReference type="GO" id="GO:0006207">
    <property type="term" value="P:'de novo' pyrimidine nucleobase biosynthetic process"/>
    <property type="evidence" value="ECO:0007669"/>
    <property type="project" value="InterPro"/>
</dbReference>
<feature type="binding site" evidence="7">
    <location>
        <position position="144"/>
    </location>
    <ligand>
        <name>carbamoyl phosphate</name>
        <dbReference type="ChEBI" id="CHEBI:58228"/>
    </ligand>
</feature>
<feature type="binding site" evidence="7">
    <location>
        <position position="86"/>
    </location>
    <ligand>
        <name>L-aspartate</name>
        <dbReference type="ChEBI" id="CHEBI:29991"/>
    </ligand>
</feature>
<dbReference type="FunFam" id="3.40.50.1370:FF:000011">
    <property type="entry name" value="Aspartate carbamoyltransferase"/>
    <property type="match status" value="1"/>
</dbReference>
<gene>
    <name evidence="7" type="primary">pyrB</name>
    <name evidence="10" type="ORF">CBF53_08190</name>
    <name evidence="11" type="ORF">CBF70_07625</name>
</gene>
<dbReference type="InterPro" id="IPR002082">
    <property type="entry name" value="Asp_carbamoyltransf"/>
</dbReference>
<feature type="binding site" evidence="7">
    <location>
        <position position="108"/>
    </location>
    <ligand>
        <name>carbamoyl phosphate</name>
        <dbReference type="ChEBI" id="CHEBI:58228"/>
    </ligand>
</feature>
<evidence type="ECO:0000259" key="9">
    <source>
        <dbReference type="Pfam" id="PF02729"/>
    </source>
</evidence>
<comment type="function">
    <text evidence="5 7">Catalyzes the condensation of carbamoyl phosphate and aspartate to form carbamoyl aspartate and inorganic phosphate, the committed step in the de novo pyrimidine nucleotide biosynthesis pathway.</text>
</comment>
<dbReference type="GO" id="GO:0005829">
    <property type="term" value="C:cytosol"/>
    <property type="evidence" value="ECO:0007669"/>
    <property type="project" value="TreeGrafter"/>
</dbReference>
<dbReference type="HAMAP" id="MF_00001">
    <property type="entry name" value="Asp_carb_tr"/>
    <property type="match status" value="1"/>
</dbReference>
<evidence type="ECO:0000256" key="7">
    <source>
        <dbReference type="HAMAP-Rule" id="MF_00001"/>
    </source>
</evidence>
<evidence type="ECO:0000313" key="13">
    <source>
        <dbReference type="Proteomes" id="UP000216316"/>
    </source>
</evidence>
<dbReference type="GO" id="GO:0016597">
    <property type="term" value="F:amino acid binding"/>
    <property type="evidence" value="ECO:0007669"/>
    <property type="project" value="InterPro"/>
</dbReference>
<dbReference type="UniPathway" id="UPA00070">
    <property type="reaction ID" value="UER00116"/>
</dbReference>
<dbReference type="Proteomes" id="UP000216316">
    <property type="component" value="Unassembled WGS sequence"/>
</dbReference>
<name>A0A256LC81_9LACO</name>
<feature type="binding site" evidence="7">
    <location>
        <position position="59"/>
    </location>
    <ligand>
        <name>carbamoyl phosphate</name>
        <dbReference type="ChEBI" id="CHEBI:58228"/>
    </ligand>
</feature>
<sequence>MENLNLVSLPNFVSVENLSVEEVETLINRAEYFKNGGATPNLTEPVYITNMFFEDSSRTHTSFEMAERKLGLTVIPFDPAHSSVNKGETLYDTSLIMEAVGVDIEVIRHSQNEYYQNLIYPHSHQHLDIGIINAGDGSGQHPSQCLLDMMTIHEHFKQFKGLKVAIVGDITNSRVAKSNMELLHRLGAEVYFSGPEYWYSNEFDRFGKYEELDKLIPEMDVMMLLRVQHERHSDDPNEKNFDAKAYHEKYGINKGRYQALKPNAIIMHPGPINHDVELSANLVESDKCMFTRQMQNGVFMRMAMIEAVLRGRKLGGHK</sequence>
<keyword evidence="4 7" id="KW-0665">Pyrimidine biosynthesis</keyword>
<dbReference type="Proteomes" id="UP000215828">
    <property type="component" value="Unassembled WGS sequence"/>
</dbReference>
<reference evidence="11 12" key="1">
    <citation type="submission" date="2017-04" db="EMBL/GenBank/DDBJ databases">
        <authorList>
            <person name="Afonso C.L."/>
            <person name="Miller P.J."/>
            <person name="Scott M.A."/>
            <person name="Spackman E."/>
            <person name="Goraichik I."/>
            <person name="Dimitrov K.M."/>
            <person name="Suarez D.L."/>
            <person name="Swayne D.E."/>
        </authorList>
    </citation>
    <scope>NUCLEOTIDE SEQUENCE [LARGE SCALE GENOMIC DNA]</scope>
    <source>
        <strain evidence="11 12">609q</strain>
    </source>
</reference>
<comment type="pathway">
    <text evidence="1 7">Pyrimidine metabolism; UMP biosynthesis via de novo pathway; (S)-dihydroorotate from bicarbonate: step 2/3.</text>
</comment>
<feature type="binding site" evidence="7">
    <location>
        <position position="271"/>
    </location>
    <ligand>
        <name>carbamoyl phosphate</name>
        <dbReference type="ChEBI" id="CHEBI:58228"/>
    </ligand>
</feature>
<dbReference type="PRINTS" id="PR00100">
    <property type="entry name" value="AOTCASE"/>
</dbReference>
<dbReference type="Gene3D" id="3.40.50.1370">
    <property type="entry name" value="Aspartate/ornithine carbamoyltransferase"/>
    <property type="match status" value="2"/>
</dbReference>
<feature type="domain" description="Aspartate/ornithine carbamoyltransferase Asp/Orn-binding" evidence="8">
    <location>
        <begin position="160"/>
        <end position="306"/>
    </location>
</feature>
<evidence type="ECO:0000256" key="2">
    <source>
        <dbReference type="ARBA" id="ARBA00008896"/>
    </source>
</evidence>
<dbReference type="GO" id="GO:0044205">
    <property type="term" value="P:'de novo' UMP biosynthetic process"/>
    <property type="evidence" value="ECO:0007669"/>
    <property type="project" value="UniProtKB-UniRule"/>
</dbReference>
<dbReference type="InterPro" id="IPR006131">
    <property type="entry name" value="Asp_carbamoyltransf_Asp/Orn-bd"/>
</dbReference>
<dbReference type="InterPro" id="IPR006132">
    <property type="entry name" value="Asp/Orn_carbamoyltranf_P-bd"/>
</dbReference>
<dbReference type="EC" id="2.1.3.2" evidence="7"/>
<evidence type="ECO:0000256" key="6">
    <source>
        <dbReference type="ARBA" id="ARBA00048859"/>
    </source>
</evidence>
<accession>A0A256LC81</accession>
<dbReference type="SUPFAM" id="SSF53671">
    <property type="entry name" value="Aspartate/ornithine carbamoyltransferase"/>
    <property type="match status" value="1"/>
</dbReference>
<feature type="binding site" evidence="7">
    <location>
        <position position="141"/>
    </location>
    <ligand>
        <name>carbamoyl phosphate</name>
        <dbReference type="ChEBI" id="CHEBI:58228"/>
    </ligand>
</feature>
<evidence type="ECO:0000313" key="10">
    <source>
        <dbReference type="EMBL" id="OYR87411.1"/>
    </source>
</evidence>
<keyword evidence="13" id="KW-1185">Reference proteome</keyword>
<dbReference type="PANTHER" id="PTHR45753:SF6">
    <property type="entry name" value="ASPARTATE CARBAMOYLTRANSFERASE"/>
    <property type="match status" value="1"/>
</dbReference>
<evidence type="ECO:0000313" key="12">
    <source>
        <dbReference type="Proteomes" id="UP000215828"/>
    </source>
</evidence>
<dbReference type="NCBIfam" id="TIGR00670">
    <property type="entry name" value="asp_carb_tr"/>
    <property type="match status" value="1"/>
</dbReference>
<reference evidence="12 13" key="3">
    <citation type="submission" date="2017-09" db="EMBL/GenBank/DDBJ databases">
        <title>Tripartite evolution among Lactobacillus johnsonii, Lactobacillus taiwanensis, Lactobacillus reuteri and their rodent host.</title>
        <authorList>
            <person name="Wang T."/>
            <person name="Knowles S."/>
            <person name="Cheng C."/>
        </authorList>
    </citation>
    <scope>NUCLEOTIDE SEQUENCE [LARGE SCALE GENOMIC DNA]</scope>
    <source>
        <strain evidence="11 12">609q</strain>
        <strain evidence="10 13">609u</strain>
    </source>
</reference>
<dbReference type="EMBL" id="NGNX01000033">
    <property type="protein sequence ID" value="OYR91029.1"/>
    <property type="molecule type" value="Genomic_DNA"/>
</dbReference>
<dbReference type="InterPro" id="IPR006130">
    <property type="entry name" value="Asp/Orn_carbamoylTrfase"/>
</dbReference>
<dbReference type="Pfam" id="PF02729">
    <property type="entry name" value="OTCace_N"/>
    <property type="match status" value="1"/>
</dbReference>
<comment type="catalytic activity">
    <reaction evidence="6 7">
        <text>carbamoyl phosphate + L-aspartate = N-carbamoyl-L-aspartate + phosphate + H(+)</text>
        <dbReference type="Rhea" id="RHEA:20013"/>
        <dbReference type="ChEBI" id="CHEBI:15378"/>
        <dbReference type="ChEBI" id="CHEBI:29991"/>
        <dbReference type="ChEBI" id="CHEBI:32814"/>
        <dbReference type="ChEBI" id="CHEBI:43474"/>
        <dbReference type="ChEBI" id="CHEBI:58228"/>
        <dbReference type="EC" id="2.1.3.2"/>
    </reaction>
</comment>
<feature type="domain" description="Aspartate/ornithine carbamoyltransferase carbamoyl-P binding" evidence="9">
    <location>
        <begin position="11"/>
        <end position="154"/>
    </location>
</feature>
<dbReference type="EMBL" id="NGNV01000044">
    <property type="protein sequence ID" value="OYR87411.1"/>
    <property type="molecule type" value="Genomic_DNA"/>
</dbReference>
<dbReference type="Pfam" id="PF00185">
    <property type="entry name" value="OTCace"/>
    <property type="match status" value="1"/>
</dbReference>
<dbReference type="PRINTS" id="PR00101">
    <property type="entry name" value="ATCASE"/>
</dbReference>
<evidence type="ECO:0000256" key="4">
    <source>
        <dbReference type="ARBA" id="ARBA00022975"/>
    </source>
</evidence>
<comment type="caution">
    <text evidence="11">The sequence shown here is derived from an EMBL/GenBank/DDBJ whole genome shotgun (WGS) entry which is preliminary data.</text>
</comment>
<dbReference type="NCBIfam" id="NF002032">
    <property type="entry name" value="PRK00856.1"/>
    <property type="match status" value="1"/>
</dbReference>
<feature type="binding site" evidence="7">
    <location>
        <position position="226"/>
    </location>
    <ligand>
        <name>L-aspartate</name>
        <dbReference type="ChEBI" id="CHEBI:29991"/>
    </ligand>
</feature>
<dbReference type="RefSeq" id="WP_094496490.1">
    <property type="nucleotide sequence ID" value="NZ_NGNV01000044.1"/>
</dbReference>